<dbReference type="PIRSF" id="PIRSF000484">
    <property type="entry name" value="NAPRT"/>
    <property type="match status" value="1"/>
</dbReference>
<keyword evidence="9 16" id="KW-0662">Pyridine nucleotide biosynthesis</keyword>
<dbReference type="GO" id="GO:0046872">
    <property type="term" value="F:metal ion binding"/>
    <property type="evidence" value="ECO:0007669"/>
    <property type="project" value="UniProtKB-KW"/>
</dbReference>
<dbReference type="NCBIfam" id="TIGR01513">
    <property type="entry name" value="NAPRTase_put"/>
    <property type="match status" value="1"/>
</dbReference>
<proteinExistence type="inferred from homology"/>
<evidence type="ECO:0000256" key="5">
    <source>
        <dbReference type="ARBA" id="ARBA00013236"/>
    </source>
</evidence>
<evidence type="ECO:0000256" key="15">
    <source>
        <dbReference type="ARBA" id="ARBA00048668"/>
    </source>
</evidence>
<evidence type="ECO:0000313" key="21">
    <source>
        <dbReference type="Proteomes" id="UP000288716"/>
    </source>
</evidence>
<evidence type="ECO:0000256" key="7">
    <source>
        <dbReference type="ARBA" id="ARBA00022553"/>
    </source>
</evidence>
<dbReference type="Pfam" id="PF17956">
    <property type="entry name" value="NAPRTase_C"/>
    <property type="match status" value="1"/>
</dbReference>
<dbReference type="InterPro" id="IPR041619">
    <property type="entry name" value="NAPRTase_C"/>
</dbReference>
<sequence>MSMDCTSFDHVSNKSGNFNNIVQPLLTDLYQVTMAYGYWKSKKTDERAVFDLFFRKNPFQGEFTIFAGLEEILKFLENFKFSSSDLQYLKSVLPSNTEPEFFTYLSGISAKDVTLYAVPEGSLVFPRVPILVVEGPLPVVQLLETILLTLCNYASLLTTNAVRYRIAAGDKINLFEFGLRRAQGPDGGLSASKYAYMGGFDGTSNLLAGKLFNIPVKGTHAHAFVMSYSSLRDLPSKILKHKSTNEEIDFVALCKNWHKDLSIQLNLIGNEASEGELAAFVAYAIAFPDCFMALVDTYDVLRSGMLNFCAVAMALNELNYRAVGVRIDSGDLAYLSDMTAQIFRSVASSFNVPWFEKLEIVASNDINEDTIYSLNEQGHKITTLGIGTHLVTCQRQPALGCVYKLVEVNERSCIKVSEDMEKVTIPGRKNVFRLYGKDGSPLLDLLTQKSEEAPKEGHRVLCRHPFMESKRAYVTPTRVELLLQKWWSDGQICQSLPTLDVIRKQVRDSVTILRSDIKRYLNPTPYKVSISESLYHFMHDLWLQHAPVGELA</sequence>
<dbReference type="PANTHER" id="PTHR11098:SF1">
    <property type="entry name" value="NICOTINATE PHOSPHORIBOSYLTRANSFERASE"/>
    <property type="match status" value="1"/>
</dbReference>
<evidence type="ECO:0000256" key="2">
    <source>
        <dbReference type="ARBA" id="ARBA00001946"/>
    </source>
</evidence>
<dbReference type="PANTHER" id="PTHR11098">
    <property type="entry name" value="NICOTINATE PHOSPHORIBOSYLTRANSFERASE"/>
    <property type="match status" value="1"/>
</dbReference>
<dbReference type="FunFam" id="3.20.140.10:FF:000002">
    <property type="entry name" value="Nicotinate phosphoribosyltransferase"/>
    <property type="match status" value="1"/>
</dbReference>
<comment type="similarity">
    <text evidence="4 16">Belongs to the NAPRTase family.</text>
</comment>
<comment type="cofactor">
    <cofactor evidence="1">
        <name>Mn(2+)</name>
        <dbReference type="ChEBI" id="CHEBI:29035"/>
    </cofactor>
</comment>
<dbReference type="CDD" id="cd01570">
    <property type="entry name" value="NAPRTase_A"/>
    <property type="match status" value="1"/>
</dbReference>
<dbReference type="EMBL" id="NCKV01000268">
    <property type="protein sequence ID" value="RWS31119.1"/>
    <property type="molecule type" value="Genomic_DNA"/>
</dbReference>
<comment type="PTM">
    <text evidence="16">Transiently phosphorylated on a His residue during the reaction cycle. Phosphorylation strongly increases the affinity for substrates and increases the rate of nicotinate D-ribonucleotide production. Dephosphorylation regenerates the low-affinity form of the enzyme, leading to product release.</text>
</comment>
<evidence type="ECO:0000259" key="19">
    <source>
        <dbReference type="Pfam" id="PF17956"/>
    </source>
</evidence>
<evidence type="ECO:0000256" key="12">
    <source>
        <dbReference type="ARBA" id="ARBA00022842"/>
    </source>
</evidence>
<dbReference type="AlphaFoldDB" id="A0A443SUC4"/>
<evidence type="ECO:0000256" key="1">
    <source>
        <dbReference type="ARBA" id="ARBA00001936"/>
    </source>
</evidence>
<evidence type="ECO:0000256" key="4">
    <source>
        <dbReference type="ARBA" id="ARBA00010897"/>
    </source>
</evidence>
<keyword evidence="8 16" id="KW-0436">Ligase</keyword>
<feature type="domain" description="Nicotinate phosphoribosyltransferase C-terminal" evidence="19">
    <location>
        <begin position="428"/>
        <end position="537"/>
    </location>
</feature>
<dbReference type="Proteomes" id="UP000288716">
    <property type="component" value="Unassembled WGS sequence"/>
</dbReference>
<dbReference type="InterPro" id="IPR040727">
    <property type="entry name" value="NAPRTase_N"/>
</dbReference>
<dbReference type="FunFam" id="3.20.140.10:FF:000006">
    <property type="entry name" value="Nicotinate phosphoribosyltransferase"/>
    <property type="match status" value="1"/>
</dbReference>
<feature type="domain" description="Nicotinate/nicotinamide phosphoribosyltransferase" evidence="17">
    <location>
        <begin position="173"/>
        <end position="424"/>
    </location>
</feature>
<evidence type="ECO:0000256" key="9">
    <source>
        <dbReference type="ARBA" id="ARBA00022642"/>
    </source>
</evidence>
<dbReference type="InterPro" id="IPR041525">
    <property type="entry name" value="N/Namide_PRibTrfase"/>
</dbReference>
<dbReference type="GO" id="GO:0034355">
    <property type="term" value="P:NAD+ biosynthetic process via the salvage pathway"/>
    <property type="evidence" value="ECO:0007669"/>
    <property type="project" value="TreeGrafter"/>
</dbReference>
<name>A0A443SUC4_9ACAR</name>
<keyword evidence="12" id="KW-0460">Magnesium</keyword>
<evidence type="ECO:0000256" key="14">
    <source>
        <dbReference type="ARBA" id="ARBA00023426"/>
    </source>
</evidence>
<evidence type="ECO:0000256" key="8">
    <source>
        <dbReference type="ARBA" id="ARBA00022598"/>
    </source>
</evidence>
<dbReference type="InterPro" id="IPR013785">
    <property type="entry name" value="Aldolase_TIM"/>
</dbReference>
<dbReference type="Pfam" id="PF17767">
    <property type="entry name" value="NAPRTase_N"/>
    <property type="match status" value="1"/>
</dbReference>
<dbReference type="EC" id="6.3.4.21" evidence="5 16"/>
<dbReference type="InterPro" id="IPR007229">
    <property type="entry name" value="Nic_PRibTrfase-Fam"/>
</dbReference>
<dbReference type="SUPFAM" id="SSF54675">
    <property type="entry name" value="Nicotinate/Quinolinate PRTase N-terminal domain-like"/>
    <property type="match status" value="1"/>
</dbReference>
<evidence type="ECO:0000256" key="3">
    <source>
        <dbReference type="ARBA" id="ARBA00004952"/>
    </source>
</evidence>
<organism evidence="20 21">
    <name type="scientific">Leptotrombidium deliense</name>
    <dbReference type="NCBI Taxonomy" id="299467"/>
    <lineage>
        <taxon>Eukaryota</taxon>
        <taxon>Metazoa</taxon>
        <taxon>Ecdysozoa</taxon>
        <taxon>Arthropoda</taxon>
        <taxon>Chelicerata</taxon>
        <taxon>Arachnida</taxon>
        <taxon>Acari</taxon>
        <taxon>Acariformes</taxon>
        <taxon>Trombidiformes</taxon>
        <taxon>Prostigmata</taxon>
        <taxon>Anystina</taxon>
        <taxon>Parasitengona</taxon>
        <taxon>Trombiculoidea</taxon>
        <taxon>Trombiculidae</taxon>
        <taxon>Leptotrombidium</taxon>
    </lineage>
</organism>
<dbReference type="InterPro" id="IPR036068">
    <property type="entry name" value="Nicotinate_pribotase-like_C"/>
</dbReference>
<accession>A0A443SUC4</accession>
<dbReference type="GO" id="GO:0016757">
    <property type="term" value="F:glycosyltransferase activity"/>
    <property type="evidence" value="ECO:0007669"/>
    <property type="project" value="UniProtKB-KW"/>
</dbReference>
<keyword evidence="21" id="KW-1185">Reference proteome</keyword>
<evidence type="ECO:0000313" key="20">
    <source>
        <dbReference type="EMBL" id="RWS31119.1"/>
    </source>
</evidence>
<keyword evidence="7" id="KW-0597">Phosphoprotein</keyword>
<dbReference type="Gene3D" id="3.20.140.10">
    <property type="entry name" value="nicotinate phosphoribosyltransferase"/>
    <property type="match status" value="2"/>
</dbReference>
<keyword evidence="11" id="KW-0479">Metal-binding</keyword>
<evidence type="ECO:0000259" key="18">
    <source>
        <dbReference type="Pfam" id="PF17767"/>
    </source>
</evidence>
<dbReference type="Pfam" id="PF04095">
    <property type="entry name" value="NAPRTase"/>
    <property type="match status" value="1"/>
</dbReference>
<comment type="catalytic activity">
    <reaction evidence="15 16">
        <text>5-phospho-alpha-D-ribose 1-diphosphate + nicotinate + ATP + H2O = nicotinate beta-D-ribonucleotide + ADP + phosphate + diphosphate</text>
        <dbReference type="Rhea" id="RHEA:36163"/>
        <dbReference type="ChEBI" id="CHEBI:15377"/>
        <dbReference type="ChEBI" id="CHEBI:30616"/>
        <dbReference type="ChEBI" id="CHEBI:32544"/>
        <dbReference type="ChEBI" id="CHEBI:33019"/>
        <dbReference type="ChEBI" id="CHEBI:43474"/>
        <dbReference type="ChEBI" id="CHEBI:57502"/>
        <dbReference type="ChEBI" id="CHEBI:58017"/>
        <dbReference type="ChEBI" id="CHEBI:456216"/>
        <dbReference type="EC" id="6.3.4.21"/>
    </reaction>
</comment>
<dbReference type="Gene3D" id="3.20.20.70">
    <property type="entry name" value="Aldolase class I"/>
    <property type="match status" value="1"/>
</dbReference>
<gene>
    <name evidence="20" type="ORF">B4U80_08845</name>
</gene>
<protein>
    <recommendedName>
        <fullName evidence="6 16">Nicotinate phosphoribosyltransferase</fullName>
        <ecNumber evidence="5 16">6.3.4.21</ecNumber>
    </recommendedName>
</protein>
<comment type="caution">
    <text evidence="20">The sequence shown here is derived from an EMBL/GenBank/DDBJ whole genome shotgun (WGS) entry which is preliminary data.</text>
</comment>
<evidence type="ECO:0000256" key="10">
    <source>
        <dbReference type="ARBA" id="ARBA00022679"/>
    </source>
</evidence>
<keyword evidence="13" id="KW-0464">Manganese</keyword>
<evidence type="ECO:0000256" key="16">
    <source>
        <dbReference type="RuleBase" id="RU365100"/>
    </source>
</evidence>
<feature type="domain" description="Nicotinate phosphoribosyltransferase N-terminal" evidence="18">
    <location>
        <begin position="25"/>
        <end position="152"/>
    </location>
</feature>
<evidence type="ECO:0000256" key="13">
    <source>
        <dbReference type="ARBA" id="ARBA00023211"/>
    </source>
</evidence>
<dbReference type="GO" id="GO:0005829">
    <property type="term" value="C:cytosol"/>
    <property type="evidence" value="ECO:0007669"/>
    <property type="project" value="TreeGrafter"/>
</dbReference>
<keyword evidence="20" id="KW-0328">Glycosyltransferase</keyword>
<evidence type="ECO:0000259" key="17">
    <source>
        <dbReference type="Pfam" id="PF04095"/>
    </source>
</evidence>
<dbReference type="UniPathway" id="UPA00253">
    <property type="reaction ID" value="UER00457"/>
</dbReference>
<dbReference type="GO" id="GO:0004516">
    <property type="term" value="F:nicotinate phosphoribosyltransferase activity"/>
    <property type="evidence" value="ECO:0007669"/>
    <property type="project" value="UniProtKB-UniRule"/>
</dbReference>
<reference evidence="20 21" key="1">
    <citation type="journal article" date="2018" name="Gigascience">
        <title>Genomes of trombidid mites reveal novel predicted allergens and laterally-transferred genes associated with secondary metabolism.</title>
        <authorList>
            <person name="Dong X."/>
            <person name="Chaisiri K."/>
            <person name="Xia D."/>
            <person name="Armstrong S.D."/>
            <person name="Fang Y."/>
            <person name="Donnelly M.J."/>
            <person name="Kadowaki T."/>
            <person name="McGarry J.W."/>
            <person name="Darby A.C."/>
            <person name="Makepeace B.L."/>
        </authorList>
    </citation>
    <scope>NUCLEOTIDE SEQUENCE [LARGE SCALE GENOMIC DNA]</scope>
    <source>
        <strain evidence="20">UoL-UT</strain>
    </source>
</reference>
<dbReference type="InterPro" id="IPR006405">
    <property type="entry name" value="Nic_PRibTrfase_pncB"/>
</dbReference>
<comment type="cofactor">
    <cofactor evidence="2">
        <name>Mg(2+)</name>
        <dbReference type="ChEBI" id="CHEBI:18420"/>
    </cofactor>
</comment>
<keyword evidence="10 16" id="KW-0808">Transferase</keyword>
<dbReference type="OrthoDB" id="193380at2759"/>
<comment type="pathway">
    <text evidence="3 16">Cofactor biosynthesis; NAD(+) biosynthesis; nicotinate D-ribonucleotide from nicotinate: step 1/1.</text>
</comment>
<dbReference type="FunFam" id="3.20.20.70:FF:000155">
    <property type="entry name" value="Nicotinate phosphoribosyltransferase"/>
    <property type="match status" value="1"/>
</dbReference>
<dbReference type="VEuPathDB" id="VectorBase:LDEU000921"/>
<evidence type="ECO:0000256" key="6">
    <source>
        <dbReference type="ARBA" id="ARBA00021569"/>
    </source>
</evidence>
<evidence type="ECO:0000256" key="11">
    <source>
        <dbReference type="ARBA" id="ARBA00022723"/>
    </source>
</evidence>
<dbReference type="SUPFAM" id="SSF51690">
    <property type="entry name" value="Nicotinate/Quinolinate PRTase C-terminal domain-like"/>
    <property type="match status" value="1"/>
</dbReference>
<comment type="function">
    <text evidence="14">Catalyzes the first step in the biosynthesis of NAD from nicotinic acid, the ATP-dependent synthesis of beta-nicotinate D-ribonucleotide from nicotinate and 5-phospho-D-ribose 1-phosphate. Helps prevent cellular oxidative stress via its role in NAD biosynthesis.</text>
</comment>
<dbReference type="FunFam" id="3.20.20.70:FF:000173">
    <property type="entry name" value="Nicotinate phosphoribosyltransferase"/>
    <property type="match status" value="1"/>
</dbReference>
<dbReference type="STRING" id="299467.A0A443SUC4"/>